<sequence length="42" mass="5056">MINTNNKKIKMKKNYGQTVKIRKISIWLILKIIDLKKLMLKI</sequence>
<dbReference type="EMBL" id="MN740593">
    <property type="protein sequence ID" value="QHS77673.1"/>
    <property type="molecule type" value="Genomic_DNA"/>
</dbReference>
<name>A0A6C0ADZ2_9ZZZZ</name>
<proteinExistence type="predicted"/>
<organism evidence="1">
    <name type="scientific">viral metagenome</name>
    <dbReference type="NCBI Taxonomy" id="1070528"/>
    <lineage>
        <taxon>unclassified sequences</taxon>
        <taxon>metagenomes</taxon>
        <taxon>organismal metagenomes</taxon>
    </lineage>
</organism>
<accession>A0A6C0ADZ2</accession>
<protein>
    <submittedName>
        <fullName evidence="1">Uncharacterized protein</fullName>
    </submittedName>
</protein>
<evidence type="ECO:0000313" key="1">
    <source>
        <dbReference type="EMBL" id="QHS77673.1"/>
    </source>
</evidence>
<reference evidence="1" key="1">
    <citation type="journal article" date="2020" name="Nature">
        <title>Giant virus diversity and host interactions through global metagenomics.</title>
        <authorList>
            <person name="Schulz F."/>
            <person name="Roux S."/>
            <person name="Paez-Espino D."/>
            <person name="Jungbluth S."/>
            <person name="Walsh D.A."/>
            <person name="Denef V.J."/>
            <person name="McMahon K.D."/>
            <person name="Konstantinidis K.T."/>
            <person name="Eloe-Fadrosh E.A."/>
            <person name="Kyrpides N.C."/>
            <person name="Woyke T."/>
        </authorList>
    </citation>
    <scope>NUCLEOTIDE SEQUENCE</scope>
    <source>
        <strain evidence="1">GVMAG-S-1021933-23</strain>
    </source>
</reference>
<dbReference type="AlphaFoldDB" id="A0A6C0ADZ2"/>